<accession>A0A1B8TXI5</accession>
<evidence type="ECO:0000313" key="1">
    <source>
        <dbReference type="EMBL" id="OBY64274.1"/>
    </source>
</evidence>
<gene>
    <name evidence="1" type="ORF">LPB3_07740</name>
</gene>
<protein>
    <submittedName>
        <fullName evidence="1">Cardiolipin synthetase</fullName>
    </submittedName>
</protein>
<dbReference type="EMBL" id="LSFM01000022">
    <property type="protein sequence ID" value="OBY64274.1"/>
    <property type="molecule type" value="Genomic_DNA"/>
</dbReference>
<comment type="caution">
    <text evidence="1">The sequence shown here is derived from an EMBL/GenBank/DDBJ whole genome shotgun (WGS) entry which is preliminary data.</text>
</comment>
<organism evidence="1 2">
    <name type="scientific">Polaribacter vadi</name>
    <dbReference type="NCBI Taxonomy" id="1774273"/>
    <lineage>
        <taxon>Bacteria</taxon>
        <taxon>Pseudomonadati</taxon>
        <taxon>Bacteroidota</taxon>
        <taxon>Flavobacteriia</taxon>
        <taxon>Flavobacteriales</taxon>
        <taxon>Flavobacteriaceae</taxon>
    </lineage>
</organism>
<proteinExistence type="predicted"/>
<dbReference type="AlphaFoldDB" id="A0A1B8TXI5"/>
<sequence>MTDSWKSPNVESYTADKVLVVGMTQDTVARLKFEQHVKNELELRGINAIMSIEIFDPSLRTEKMTKEELKEFEKKLTDDGFDTVLFSKVIGVEDKIAYKESYYKLQKTNRRFKDDYLKYQDIYYNPEYYNEYKVYHAETSLYCICPTKDSELIWKGYIDIINPESIQETVYDYVNLMLLVLEDEKLINQKLLDEEITKSKTIN</sequence>
<evidence type="ECO:0000313" key="2">
    <source>
        <dbReference type="Proteomes" id="UP000092584"/>
    </source>
</evidence>
<dbReference type="Proteomes" id="UP000092584">
    <property type="component" value="Unassembled WGS sequence"/>
</dbReference>
<reference evidence="2" key="1">
    <citation type="submission" date="2016-02" db="EMBL/GenBank/DDBJ databases">
        <authorList>
            <person name="Shin S.-K."/>
            <person name="Yi H."/>
            <person name="Kim E."/>
        </authorList>
    </citation>
    <scope>NUCLEOTIDE SEQUENCE [LARGE SCALE GENOMIC DNA]</scope>
    <source>
        <strain evidence="2">LPB0003</strain>
    </source>
</reference>
<dbReference type="STRING" id="1774273.LPB03_04755"/>
<keyword evidence="2" id="KW-1185">Reference proteome</keyword>
<name>A0A1B8TXI5_9FLAO</name>